<name>Q4T9A9_TETNG</name>
<dbReference type="AlphaFoldDB" id="Q4T9A9"/>
<gene>
    <name evidence="1" type="ORF">GSTENG00004837001</name>
</gene>
<evidence type="ECO:0000313" key="1">
    <source>
        <dbReference type="EMBL" id="CAF90523.1"/>
    </source>
</evidence>
<dbReference type="EMBL" id="CAAE01007605">
    <property type="protein sequence ID" value="CAF90523.1"/>
    <property type="molecule type" value="Genomic_DNA"/>
</dbReference>
<comment type="caution">
    <text evidence="1">The sequence shown here is derived from an EMBL/GenBank/DDBJ whole genome shotgun (WGS) entry which is preliminary data.</text>
</comment>
<reference evidence="1" key="1">
    <citation type="journal article" date="2004" name="Nature">
        <title>Genome duplication in the teleost fish Tetraodon nigroviridis reveals the early vertebrate proto-karyotype.</title>
        <authorList>
            <person name="Jaillon O."/>
            <person name="Aury J.-M."/>
            <person name="Brunet F."/>
            <person name="Petit J.-L."/>
            <person name="Stange-Thomann N."/>
            <person name="Mauceli E."/>
            <person name="Bouneau L."/>
            <person name="Fischer C."/>
            <person name="Ozouf-Costaz C."/>
            <person name="Bernot A."/>
            <person name="Nicaud S."/>
            <person name="Jaffe D."/>
            <person name="Fisher S."/>
            <person name="Lutfalla G."/>
            <person name="Dossat C."/>
            <person name="Segurens B."/>
            <person name="Dasilva C."/>
            <person name="Salanoubat M."/>
            <person name="Levy M."/>
            <person name="Boudet N."/>
            <person name="Castellano S."/>
            <person name="Anthouard V."/>
            <person name="Jubin C."/>
            <person name="Castelli V."/>
            <person name="Katinka M."/>
            <person name="Vacherie B."/>
            <person name="Biemont C."/>
            <person name="Skalli Z."/>
            <person name="Cattolico L."/>
            <person name="Poulain J."/>
            <person name="De Berardinis V."/>
            <person name="Cruaud C."/>
            <person name="Duprat S."/>
            <person name="Brottier P."/>
            <person name="Coutanceau J.-P."/>
            <person name="Gouzy J."/>
            <person name="Parra G."/>
            <person name="Lardier G."/>
            <person name="Chapple C."/>
            <person name="McKernan K.J."/>
            <person name="McEwan P."/>
            <person name="Bosak S."/>
            <person name="Kellis M."/>
            <person name="Volff J.-N."/>
            <person name="Guigo R."/>
            <person name="Zody M.C."/>
            <person name="Mesirov J."/>
            <person name="Lindblad-Toh K."/>
            <person name="Birren B."/>
            <person name="Nusbaum C."/>
            <person name="Kahn D."/>
            <person name="Robinson-Rechavi M."/>
            <person name="Laudet V."/>
            <person name="Schachter V."/>
            <person name="Quetier F."/>
            <person name="Saurin W."/>
            <person name="Scarpelli C."/>
            <person name="Wincker P."/>
            <person name="Lander E.S."/>
            <person name="Weissenbach J."/>
            <person name="Roest Crollius H."/>
        </authorList>
    </citation>
    <scope>NUCLEOTIDE SEQUENCE [LARGE SCALE GENOMIC DNA]</scope>
</reference>
<sequence>MQFFAEGLVQGSGLVHYASLITRAVTPHHCTSKWVFCCAVNVESIKVLPTTHTFLIQTQRNKKNQRICKSQEVASVKF</sequence>
<protein>
    <submittedName>
        <fullName evidence="1">(spotted green pufferfish) hypothetical protein</fullName>
    </submittedName>
</protein>
<dbReference type="KEGG" id="tng:GSTEN00004837G001"/>
<accession>Q4T9A9</accession>
<reference evidence="1" key="2">
    <citation type="submission" date="2004-02" db="EMBL/GenBank/DDBJ databases">
        <authorList>
            <consortium name="Genoscope"/>
            <consortium name="Whitehead Institute Centre for Genome Research"/>
        </authorList>
    </citation>
    <scope>NUCLEOTIDE SEQUENCE</scope>
</reference>
<proteinExistence type="predicted"/>
<organism evidence="1">
    <name type="scientific">Tetraodon nigroviridis</name>
    <name type="common">Spotted green pufferfish</name>
    <name type="synonym">Chelonodon nigroviridis</name>
    <dbReference type="NCBI Taxonomy" id="99883"/>
    <lineage>
        <taxon>Eukaryota</taxon>
        <taxon>Metazoa</taxon>
        <taxon>Chordata</taxon>
        <taxon>Craniata</taxon>
        <taxon>Vertebrata</taxon>
        <taxon>Euteleostomi</taxon>
        <taxon>Actinopterygii</taxon>
        <taxon>Neopterygii</taxon>
        <taxon>Teleostei</taxon>
        <taxon>Neoteleostei</taxon>
        <taxon>Acanthomorphata</taxon>
        <taxon>Eupercaria</taxon>
        <taxon>Tetraodontiformes</taxon>
        <taxon>Tetradontoidea</taxon>
        <taxon>Tetraodontidae</taxon>
        <taxon>Tetraodon</taxon>
    </lineage>
</organism>